<evidence type="ECO:0000313" key="4">
    <source>
        <dbReference type="Proteomes" id="UP000199005"/>
    </source>
</evidence>
<name>A0A1H7A0V9_9GAMM</name>
<sequence>MKLPADGVALKPESLSFSQAASLGVPYTTAWDALERSGMGRGTRLLVIGAGAVGRAALALARVRGAHVLGAARQRALQAMGFETLPLTTPEALPSQVEQVFEGGAQVIFDTTGFWLAAAVPALATFGRVAIIAAPADGQVQLPVLDLYRRGGSVVGINSLLYGGAECARMLERFGRHFDDGTLSAPEGLIESPLAEGRRVMPTSTKGAARR</sequence>
<evidence type="ECO:0000256" key="1">
    <source>
        <dbReference type="ARBA" id="ARBA00022857"/>
    </source>
</evidence>
<gene>
    <name evidence="3" type="ORF">SAMN04244579_04784</name>
</gene>
<dbReference type="PANTHER" id="PTHR44154">
    <property type="entry name" value="QUINONE OXIDOREDUCTASE"/>
    <property type="match status" value="1"/>
</dbReference>
<dbReference type="Gene3D" id="3.40.50.720">
    <property type="entry name" value="NAD(P)-binding Rossmann-like Domain"/>
    <property type="match status" value="1"/>
</dbReference>
<dbReference type="Proteomes" id="UP000199005">
    <property type="component" value="Unassembled WGS sequence"/>
</dbReference>
<dbReference type="InterPro" id="IPR036291">
    <property type="entry name" value="NAD(P)-bd_dom_sf"/>
</dbReference>
<protein>
    <submittedName>
        <fullName evidence="3">Zinc-binding dehydrogenase</fullName>
    </submittedName>
</protein>
<proteinExistence type="predicted"/>
<dbReference type="STRING" id="170623.SAMN04244579_04784"/>
<dbReference type="EMBL" id="FNYO01000168">
    <property type="protein sequence ID" value="SEJ55470.1"/>
    <property type="molecule type" value="Genomic_DNA"/>
</dbReference>
<dbReference type="Gene3D" id="3.90.180.10">
    <property type="entry name" value="Medium-chain alcohol dehydrogenases, catalytic domain"/>
    <property type="match status" value="1"/>
</dbReference>
<dbReference type="Pfam" id="PF00107">
    <property type="entry name" value="ADH_zinc_N"/>
    <property type="match status" value="1"/>
</dbReference>
<dbReference type="CDD" id="cd05188">
    <property type="entry name" value="MDR"/>
    <property type="match status" value="1"/>
</dbReference>
<organism evidence="3 4">
    <name type="scientific">Azotobacter beijerinckii</name>
    <dbReference type="NCBI Taxonomy" id="170623"/>
    <lineage>
        <taxon>Bacteria</taxon>
        <taxon>Pseudomonadati</taxon>
        <taxon>Pseudomonadota</taxon>
        <taxon>Gammaproteobacteria</taxon>
        <taxon>Pseudomonadales</taxon>
        <taxon>Pseudomonadaceae</taxon>
        <taxon>Azotobacter</taxon>
    </lineage>
</organism>
<dbReference type="SUPFAM" id="SSF51735">
    <property type="entry name" value="NAD(P)-binding Rossmann-fold domains"/>
    <property type="match status" value="1"/>
</dbReference>
<dbReference type="AlphaFoldDB" id="A0A1H7A0V9"/>
<feature type="domain" description="Alcohol dehydrogenase-like C-terminal" evidence="2">
    <location>
        <begin position="52"/>
        <end position="171"/>
    </location>
</feature>
<evidence type="ECO:0000313" key="3">
    <source>
        <dbReference type="EMBL" id="SEJ55470.1"/>
    </source>
</evidence>
<dbReference type="InterPro" id="IPR051603">
    <property type="entry name" value="Zinc-ADH_QOR/CCCR"/>
</dbReference>
<dbReference type="InterPro" id="IPR013149">
    <property type="entry name" value="ADH-like_C"/>
</dbReference>
<keyword evidence="1" id="KW-0521">NADP</keyword>
<accession>A0A1H7A0V9</accession>
<dbReference type="PANTHER" id="PTHR44154:SF1">
    <property type="entry name" value="QUINONE OXIDOREDUCTASE"/>
    <property type="match status" value="1"/>
</dbReference>
<evidence type="ECO:0000259" key="2">
    <source>
        <dbReference type="Pfam" id="PF00107"/>
    </source>
</evidence>
<reference evidence="3 4" key="1">
    <citation type="submission" date="2016-10" db="EMBL/GenBank/DDBJ databases">
        <authorList>
            <person name="de Groot N.N."/>
        </authorList>
    </citation>
    <scope>NUCLEOTIDE SEQUENCE [LARGE SCALE GENOMIC DNA]</scope>
    <source>
        <strain evidence="3 4">DSM 1041</strain>
    </source>
</reference>